<feature type="signal peptide" evidence="2">
    <location>
        <begin position="1"/>
        <end position="21"/>
    </location>
</feature>
<organism evidence="3 4">
    <name type="scientific">Suillus discolor</name>
    <dbReference type="NCBI Taxonomy" id="1912936"/>
    <lineage>
        <taxon>Eukaryota</taxon>
        <taxon>Fungi</taxon>
        <taxon>Dikarya</taxon>
        <taxon>Basidiomycota</taxon>
        <taxon>Agaricomycotina</taxon>
        <taxon>Agaricomycetes</taxon>
        <taxon>Agaricomycetidae</taxon>
        <taxon>Boletales</taxon>
        <taxon>Suillineae</taxon>
        <taxon>Suillaceae</taxon>
        <taxon>Suillus</taxon>
    </lineage>
</organism>
<sequence length="494" mass="54721">MLARPMACLTMLWMTFSMSSPVKEMFLNLMATLLAMQRAAKRSASQDFIASDDFKGIMKDRLRACLLSPNLTGYVLELADNVIAYAKKHPTTFKIPDGTFEDSEMSDVVTTFIEENLTAQRGSMKQKINHSLKTKANISVLAKSLASMGHEVTVAHWAHFAFLRSTFVSFQTVVEQAKATSAAQDSTVAVMENRDSEVIDSPEAPGPGPATSENEEPDGVTVADTIEKARTGYQPNIGNLSTFSFVMFFTSCLQDDMKRYVSTHSLIPTFDKTSGSGQSNHLLIHSVYSKGKIHILQYNYHIQSPVKTQTIPKVSQTLLRTNRVIVMSEQVRENSGSPSNLHNFGHWPVTPRHSSGTIDFHSQKSSIIGALLHTHPQSTPCCQLENLYCRDSLVQNKGAKIFGIWVICVGQRLQIATISSLATATFKNILFYLCETSFIDVDDSDDVQLPDKYDQINTGLIPALCALKGQPPTLNLNDLPHTSFHHRQPLLMNS</sequence>
<dbReference type="EMBL" id="JABBWM010000066">
    <property type="protein sequence ID" value="KAG2097251.1"/>
    <property type="molecule type" value="Genomic_DNA"/>
</dbReference>
<feature type="region of interest" description="Disordered" evidence="1">
    <location>
        <begin position="196"/>
        <end position="219"/>
    </location>
</feature>
<evidence type="ECO:0000313" key="3">
    <source>
        <dbReference type="EMBL" id="KAG2097251.1"/>
    </source>
</evidence>
<gene>
    <name evidence="3" type="ORF">F5147DRAFT_656388</name>
</gene>
<comment type="caution">
    <text evidence="3">The sequence shown here is derived from an EMBL/GenBank/DDBJ whole genome shotgun (WGS) entry which is preliminary data.</text>
</comment>
<dbReference type="RefSeq" id="XP_041288481.1">
    <property type="nucleotide sequence ID" value="XM_041434108.1"/>
</dbReference>
<keyword evidence="4" id="KW-1185">Reference proteome</keyword>
<dbReference type="OrthoDB" id="3177248at2759"/>
<dbReference type="AlphaFoldDB" id="A0A9P7EZ60"/>
<proteinExistence type="predicted"/>
<evidence type="ECO:0000256" key="1">
    <source>
        <dbReference type="SAM" id="MobiDB-lite"/>
    </source>
</evidence>
<accession>A0A9P7EZ60</accession>
<evidence type="ECO:0000256" key="2">
    <source>
        <dbReference type="SAM" id="SignalP"/>
    </source>
</evidence>
<dbReference type="GeneID" id="64696367"/>
<protein>
    <submittedName>
        <fullName evidence="3">Uncharacterized protein</fullName>
    </submittedName>
</protein>
<dbReference type="Proteomes" id="UP000823399">
    <property type="component" value="Unassembled WGS sequence"/>
</dbReference>
<name>A0A9P7EZ60_9AGAM</name>
<keyword evidence="2" id="KW-0732">Signal</keyword>
<feature type="chain" id="PRO_5040192036" evidence="2">
    <location>
        <begin position="22"/>
        <end position="494"/>
    </location>
</feature>
<reference evidence="3" key="1">
    <citation type="journal article" date="2020" name="New Phytol.">
        <title>Comparative genomics reveals dynamic genome evolution in host specialist ectomycorrhizal fungi.</title>
        <authorList>
            <person name="Lofgren L.A."/>
            <person name="Nguyen N.H."/>
            <person name="Vilgalys R."/>
            <person name="Ruytinx J."/>
            <person name="Liao H.L."/>
            <person name="Branco S."/>
            <person name="Kuo A."/>
            <person name="LaButti K."/>
            <person name="Lipzen A."/>
            <person name="Andreopoulos W."/>
            <person name="Pangilinan J."/>
            <person name="Riley R."/>
            <person name="Hundley H."/>
            <person name="Na H."/>
            <person name="Barry K."/>
            <person name="Grigoriev I.V."/>
            <person name="Stajich J.E."/>
            <person name="Kennedy P.G."/>
        </authorList>
    </citation>
    <scope>NUCLEOTIDE SEQUENCE</scope>
    <source>
        <strain evidence="3">FC423</strain>
    </source>
</reference>
<evidence type="ECO:0000313" key="4">
    <source>
        <dbReference type="Proteomes" id="UP000823399"/>
    </source>
</evidence>